<evidence type="ECO:0000256" key="5">
    <source>
        <dbReference type="ARBA" id="ARBA00022722"/>
    </source>
</evidence>
<evidence type="ECO:0000313" key="14">
    <source>
        <dbReference type="Proteomes" id="UP000799049"/>
    </source>
</evidence>
<dbReference type="GO" id="GO:0003676">
    <property type="term" value="F:nucleic acid binding"/>
    <property type="evidence" value="ECO:0007669"/>
    <property type="project" value="UniProtKB-UniRule"/>
</dbReference>
<evidence type="ECO:0000256" key="7">
    <source>
        <dbReference type="ARBA" id="ARBA00022759"/>
    </source>
</evidence>
<keyword evidence="8 10" id="KW-0378">Hydrolase</keyword>
<dbReference type="InterPro" id="IPR037056">
    <property type="entry name" value="RNase_H1_N_sf"/>
</dbReference>
<dbReference type="InterPro" id="IPR012337">
    <property type="entry name" value="RNaseH-like_sf"/>
</dbReference>
<dbReference type="SUPFAM" id="SSF53098">
    <property type="entry name" value="Ribonuclease H-like"/>
    <property type="match status" value="1"/>
</dbReference>
<dbReference type="Gene3D" id="3.30.420.10">
    <property type="entry name" value="Ribonuclease H-like superfamily/Ribonuclease H"/>
    <property type="match status" value="1"/>
</dbReference>
<evidence type="ECO:0000256" key="10">
    <source>
        <dbReference type="PIRNR" id="PIRNR036852"/>
    </source>
</evidence>
<evidence type="ECO:0000256" key="1">
    <source>
        <dbReference type="ARBA" id="ARBA00000077"/>
    </source>
</evidence>
<evidence type="ECO:0000256" key="4">
    <source>
        <dbReference type="ARBA" id="ARBA00012180"/>
    </source>
</evidence>
<dbReference type="PANTHER" id="PTHR10642">
    <property type="entry name" value="RIBONUCLEASE H1"/>
    <property type="match status" value="1"/>
</dbReference>
<dbReference type="InterPro" id="IPR050092">
    <property type="entry name" value="RNase_H"/>
</dbReference>
<dbReference type="PROSITE" id="PS50879">
    <property type="entry name" value="RNASE_H_1"/>
    <property type="match status" value="1"/>
</dbReference>
<dbReference type="AlphaFoldDB" id="A0A8K0AK51"/>
<gene>
    <name evidence="13" type="ORF">ANDGO_03844</name>
</gene>
<dbReference type="CDD" id="cd09280">
    <property type="entry name" value="RNase_HI_eukaryote_like"/>
    <property type="match status" value="1"/>
</dbReference>
<dbReference type="Pfam" id="PF01693">
    <property type="entry name" value="Cauli_VI"/>
    <property type="match status" value="1"/>
</dbReference>
<feature type="compositionally biased region" description="Basic and acidic residues" evidence="11">
    <location>
        <begin position="96"/>
        <end position="108"/>
    </location>
</feature>
<dbReference type="Proteomes" id="UP000799049">
    <property type="component" value="Unassembled WGS sequence"/>
</dbReference>
<evidence type="ECO:0000256" key="6">
    <source>
        <dbReference type="ARBA" id="ARBA00022723"/>
    </source>
</evidence>
<dbReference type="Gene3D" id="3.40.970.10">
    <property type="entry name" value="Ribonuclease H1, N-terminal domain"/>
    <property type="match status" value="1"/>
</dbReference>
<comment type="catalytic activity">
    <reaction evidence="1 10">
        <text>Endonucleolytic cleavage to 5'-phosphomonoester.</text>
        <dbReference type="EC" id="3.1.26.4"/>
    </reaction>
</comment>
<dbReference type="EMBL" id="VRVR01000004">
    <property type="protein sequence ID" value="KAF0853061.1"/>
    <property type="molecule type" value="Genomic_DNA"/>
</dbReference>
<reference evidence="13" key="1">
    <citation type="submission" date="2019-09" db="EMBL/GenBank/DDBJ databases">
        <title>The Mitochondrial Proteome of the Jakobid, Andalucia godoyi, a Protist With the Most Gene-Rich and Bacteria-Like Mitochondrial Genome.</title>
        <authorList>
            <person name="Gray M.W."/>
            <person name="Burger G."/>
            <person name="Derelle R."/>
            <person name="Klimes V."/>
            <person name="Leger M."/>
            <person name="Sarrasin M."/>
            <person name="Vlcek C."/>
            <person name="Roger A.J."/>
            <person name="Elias M."/>
            <person name="Lang B.F."/>
        </authorList>
    </citation>
    <scope>NUCLEOTIDE SEQUENCE</scope>
    <source>
        <strain evidence="13">And28</strain>
    </source>
</reference>
<dbReference type="SUPFAM" id="SSF55658">
    <property type="entry name" value="L9 N-domain-like"/>
    <property type="match status" value="1"/>
</dbReference>
<dbReference type="OrthoDB" id="407198at2759"/>
<protein>
    <recommendedName>
        <fullName evidence="4 10">ribonuclease H</fullName>
        <ecNumber evidence="4 10">3.1.26.4</ecNumber>
    </recommendedName>
</protein>
<comment type="function">
    <text evidence="10">Endonuclease that specifically degrades the RNA of RNA-DNA hybrids.</text>
</comment>
<evidence type="ECO:0000256" key="3">
    <source>
        <dbReference type="ARBA" id="ARBA00005300"/>
    </source>
</evidence>
<proteinExistence type="inferred from homology"/>
<dbReference type="Pfam" id="PF00075">
    <property type="entry name" value="RNase_H"/>
    <property type="match status" value="1"/>
</dbReference>
<dbReference type="PIRSF" id="PIRSF036852">
    <property type="entry name" value="Ribonuclease_H1_euk"/>
    <property type="match status" value="1"/>
</dbReference>
<dbReference type="GO" id="GO:0000287">
    <property type="term" value="F:magnesium ion binding"/>
    <property type="evidence" value="ECO:0007669"/>
    <property type="project" value="UniProtKB-UniRule"/>
</dbReference>
<evidence type="ECO:0000256" key="2">
    <source>
        <dbReference type="ARBA" id="ARBA00001946"/>
    </source>
</evidence>
<sequence length="321" mass="34921">MYPHLVRNIMRSGGSAPARAFYAVQRGRKVGIYNTWAECEAQVRSFSGASYKKFSTVEEALNFVNGTPSGIPLQSESLAHHQHGSCARDGPAVSRKRLEEPNEQRSEAPSRPLKCSRLLAADAPHSQSDENHRSGLVFLSGGSAASAASSSAAALSGSNSEHNSDVIEVFCDGSCFHNGSARAVAGVGVYFGSGSCLNVSEPLEGPVQTNQRAELTAAIRVFERVPRTAHLIIKTDSRYVIKIMTEWLQSWKRSSWYRGKNFMHPHAKSNMDLITVLDAHLAQHTGHVEWVHVDAHSGIPGNEAADALAREGSYMNLRRRG</sequence>
<organism evidence="13 14">
    <name type="scientific">Andalucia godoyi</name>
    <name type="common">Flagellate</name>
    <dbReference type="NCBI Taxonomy" id="505711"/>
    <lineage>
        <taxon>Eukaryota</taxon>
        <taxon>Discoba</taxon>
        <taxon>Jakobida</taxon>
        <taxon>Andalucina</taxon>
        <taxon>Andaluciidae</taxon>
        <taxon>Andalucia</taxon>
    </lineage>
</organism>
<dbReference type="EC" id="3.1.26.4" evidence="4 10"/>
<name>A0A8K0AK51_ANDGO</name>
<feature type="domain" description="RNase H type-1" evidence="12">
    <location>
        <begin position="163"/>
        <end position="314"/>
    </location>
</feature>
<dbReference type="GO" id="GO:0004523">
    <property type="term" value="F:RNA-DNA hybrid ribonuclease activity"/>
    <property type="evidence" value="ECO:0007669"/>
    <property type="project" value="UniProtKB-UniRule"/>
</dbReference>
<dbReference type="InterPro" id="IPR002156">
    <property type="entry name" value="RNaseH_domain"/>
</dbReference>
<dbReference type="InterPro" id="IPR009027">
    <property type="entry name" value="Ribosomal_bL9/RNase_H1_N"/>
</dbReference>
<dbReference type="InterPro" id="IPR011320">
    <property type="entry name" value="RNase_H1_N"/>
</dbReference>
<feature type="region of interest" description="Disordered" evidence="11">
    <location>
        <begin position="78"/>
        <end position="114"/>
    </location>
</feature>
<evidence type="ECO:0000256" key="8">
    <source>
        <dbReference type="ARBA" id="ARBA00022801"/>
    </source>
</evidence>
<evidence type="ECO:0000256" key="9">
    <source>
        <dbReference type="ARBA" id="ARBA00022842"/>
    </source>
</evidence>
<comment type="similarity">
    <text evidence="3 10">Belongs to the RNase H family.</text>
</comment>
<evidence type="ECO:0000256" key="11">
    <source>
        <dbReference type="SAM" id="MobiDB-lite"/>
    </source>
</evidence>
<keyword evidence="5 10" id="KW-0540">Nuclease</keyword>
<keyword evidence="7 10" id="KW-0255">Endonuclease</keyword>
<keyword evidence="9 10" id="KW-0460">Magnesium</keyword>
<dbReference type="FunFam" id="3.40.970.10:FF:000001">
    <property type="entry name" value="Ribonuclease H1"/>
    <property type="match status" value="1"/>
</dbReference>
<keyword evidence="6 10" id="KW-0479">Metal-binding</keyword>
<evidence type="ECO:0000313" key="13">
    <source>
        <dbReference type="EMBL" id="KAF0853061.1"/>
    </source>
</evidence>
<dbReference type="InterPro" id="IPR017067">
    <property type="entry name" value="RNase_H1_euk"/>
</dbReference>
<dbReference type="InterPro" id="IPR036397">
    <property type="entry name" value="RNaseH_sf"/>
</dbReference>
<evidence type="ECO:0000259" key="12">
    <source>
        <dbReference type="PROSITE" id="PS50879"/>
    </source>
</evidence>
<dbReference type="PANTHER" id="PTHR10642:SF26">
    <property type="entry name" value="RIBONUCLEASE H1"/>
    <property type="match status" value="1"/>
</dbReference>
<accession>A0A8K0AK51</accession>
<comment type="caution">
    <text evidence="13">The sequence shown here is derived from an EMBL/GenBank/DDBJ whole genome shotgun (WGS) entry which is preliminary data.</text>
</comment>
<dbReference type="GO" id="GO:0043137">
    <property type="term" value="P:DNA replication, removal of RNA primer"/>
    <property type="evidence" value="ECO:0007669"/>
    <property type="project" value="TreeGrafter"/>
</dbReference>
<comment type="cofactor">
    <cofactor evidence="2 10">
        <name>Mg(2+)</name>
        <dbReference type="ChEBI" id="CHEBI:18420"/>
    </cofactor>
</comment>
<keyword evidence="14" id="KW-1185">Reference proteome</keyword>